<accession>E3MTD9</accession>
<dbReference type="OrthoDB" id="5857706at2759"/>
<dbReference type="FunCoup" id="E3MTD9">
    <property type="interactions" value="1764"/>
</dbReference>
<keyword evidence="3" id="KW-1185">Reference proteome</keyword>
<feature type="chain" id="PRO_5003177453" evidence="1">
    <location>
        <begin position="23"/>
        <end position="128"/>
    </location>
</feature>
<dbReference type="HOGENOM" id="CLU_156770_0_0_1"/>
<sequence length="128" mass="14817">MLTFSKLLLIVLAIQSMFFAQAQLYTEFTTVTVAKQSDMYKRLQFFESTTKVMYEFDGADPSADYTSVTWFDDCYREFKKVPTNIYVVFWIVENTVYCEAVAPSIKKVTPRFPVANLMRVELPGNRCA</sequence>
<keyword evidence="1" id="KW-0732">Signal</keyword>
<evidence type="ECO:0000313" key="3">
    <source>
        <dbReference type="Proteomes" id="UP000008281"/>
    </source>
</evidence>
<gene>
    <name evidence="2" type="ORF">CRE_19870</name>
</gene>
<protein>
    <submittedName>
        <fullName evidence="2">Uncharacterized protein</fullName>
    </submittedName>
</protein>
<evidence type="ECO:0000313" key="2">
    <source>
        <dbReference type="EMBL" id="EFP08705.1"/>
    </source>
</evidence>
<dbReference type="EMBL" id="DS268476">
    <property type="protein sequence ID" value="EFP08705.1"/>
    <property type="molecule type" value="Genomic_DNA"/>
</dbReference>
<dbReference type="AlphaFoldDB" id="E3MTD9"/>
<dbReference type="InParanoid" id="E3MTD9"/>
<dbReference type="OMA" id="WINDDIM"/>
<dbReference type="eggNOG" id="ENOG502TJ1T">
    <property type="taxonomic scope" value="Eukaryota"/>
</dbReference>
<organism evidence="3">
    <name type="scientific">Caenorhabditis remanei</name>
    <name type="common">Caenorhabditis vulgaris</name>
    <dbReference type="NCBI Taxonomy" id="31234"/>
    <lineage>
        <taxon>Eukaryota</taxon>
        <taxon>Metazoa</taxon>
        <taxon>Ecdysozoa</taxon>
        <taxon>Nematoda</taxon>
        <taxon>Chromadorea</taxon>
        <taxon>Rhabditida</taxon>
        <taxon>Rhabditina</taxon>
        <taxon>Rhabditomorpha</taxon>
        <taxon>Rhabditoidea</taxon>
        <taxon>Rhabditidae</taxon>
        <taxon>Peloderinae</taxon>
        <taxon>Caenorhabditis</taxon>
    </lineage>
</organism>
<name>E3MTD9_CAERE</name>
<dbReference type="Proteomes" id="UP000008281">
    <property type="component" value="Unassembled WGS sequence"/>
</dbReference>
<reference evidence="2" key="1">
    <citation type="submission" date="2007-07" db="EMBL/GenBank/DDBJ databases">
        <title>PCAP assembly of the Caenorhabditis remanei genome.</title>
        <authorList>
            <consortium name="The Caenorhabditis remanei Sequencing Consortium"/>
            <person name="Wilson R.K."/>
        </authorList>
    </citation>
    <scope>NUCLEOTIDE SEQUENCE [LARGE SCALE GENOMIC DNA]</scope>
    <source>
        <strain evidence="2">PB4641</strain>
    </source>
</reference>
<proteinExistence type="predicted"/>
<feature type="signal peptide" evidence="1">
    <location>
        <begin position="1"/>
        <end position="22"/>
    </location>
</feature>
<evidence type="ECO:0000256" key="1">
    <source>
        <dbReference type="SAM" id="SignalP"/>
    </source>
</evidence>